<protein>
    <submittedName>
        <fullName evidence="2">Uncharacterized protein</fullName>
    </submittedName>
</protein>
<name>A0A8J4DVM2_9ACTN</name>
<reference evidence="2" key="1">
    <citation type="submission" date="2021-01" db="EMBL/GenBank/DDBJ databases">
        <title>Whole genome shotgun sequence of Virgisporangium aliadipatigenens NBRC 105644.</title>
        <authorList>
            <person name="Komaki H."/>
            <person name="Tamura T."/>
        </authorList>
    </citation>
    <scope>NUCLEOTIDE SEQUENCE</scope>
    <source>
        <strain evidence="2">NBRC 105644</strain>
    </source>
</reference>
<dbReference type="AlphaFoldDB" id="A0A8J4DVM2"/>
<dbReference type="Proteomes" id="UP000619260">
    <property type="component" value="Unassembled WGS sequence"/>
</dbReference>
<organism evidence="2 3">
    <name type="scientific">Virgisporangium aliadipatigenens</name>
    <dbReference type="NCBI Taxonomy" id="741659"/>
    <lineage>
        <taxon>Bacteria</taxon>
        <taxon>Bacillati</taxon>
        <taxon>Actinomycetota</taxon>
        <taxon>Actinomycetes</taxon>
        <taxon>Micromonosporales</taxon>
        <taxon>Micromonosporaceae</taxon>
        <taxon>Virgisporangium</taxon>
    </lineage>
</organism>
<dbReference type="RefSeq" id="WP_203904733.1">
    <property type="nucleotide sequence ID" value="NZ_BOPF01000046.1"/>
</dbReference>
<gene>
    <name evidence="2" type="ORF">Val02_82140</name>
</gene>
<evidence type="ECO:0000313" key="3">
    <source>
        <dbReference type="Proteomes" id="UP000619260"/>
    </source>
</evidence>
<evidence type="ECO:0000313" key="2">
    <source>
        <dbReference type="EMBL" id="GIJ51328.1"/>
    </source>
</evidence>
<dbReference type="SUPFAM" id="SSF49899">
    <property type="entry name" value="Concanavalin A-like lectins/glucanases"/>
    <property type="match status" value="1"/>
</dbReference>
<evidence type="ECO:0000256" key="1">
    <source>
        <dbReference type="SAM" id="MobiDB-lite"/>
    </source>
</evidence>
<accession>A0A8J4DVM2</accession>
<keyword evidence="3" id="KW-1185">Reference proteome</keyword>
<proteinExistence type="predicted"/>
<feature type="compositionally biased region" description="Acidic residues" evidence="1">
    <location>
        <begin position="685"/>
        <end position="694"/>
    </location>
</feature>
<feature type="region of interest" description="Disordered" evidence="1">
    <location>
        <begin position="676"/>
        <end position="695"/>
    </location>
</feature>
<dbReference type="Gene3D" id="2.60.120.200">
    <property type="match status" value="1"/>
</dbReference>
<dbReference type="InterPro" id="IPR013320">
    <property type="entry name" value="ConA-like_dom_sf"/>
</dbReference>
<comment type="caution">
    <text evidence="2">The sequence shown here is derived from an EMBL/GenBank/DDBJ whole genome shotgun (WGS) entry which is preliminary data.</text>
</comment>
<sequence length="930" mass="98852">MINVDREFVPGCDLLVAFAPGADRSGPYSAYPWTDITDDVRIADRINIEDGRREGASRPDASKCTLTVDNTGGHYCRTNRAGRWYRKLAKNTPLMVAVRPATAAVTDTFTRSVTAAWGSSTGGGAWSPVGAGGSVIGADFDVTGTQGTHEVTAANAYRYTYLGAVAEADVDLQVTVTVPNPAGGALEPALQLRGQGLDTYFEARASIAPGGAVTASIRSRVAGVETVVATATVTGLTHAAATPLRLRAQCFADVIRLKVWQGSTEPTAWHVAGAATALRGPGWIGVRSGVATGNSNTSPRTFAYDNFSARFWVSIFDGDVPELPPRWDRSGRVPTAQLVANGVTRRITKRAKPLPGPLERKIVALSPVGYWTCEDAREATQVSSALPGGRPMSGASTGLGAEDGPLGGAGRCFEVFDTNGSYTGSFEGTVTGSGTSWTVEGWVKPEVLKDGTTDPQVWFGRMRWSGNTYGQGWISYQYIRGTGGVFWADLGFGFLVSDEDNDAYYEPGRWYHVRVTAETLGPTSGRVRLYVDGVLCDSWTDPETPGELRSVQVGVGVADGYVLAVSTTDVVRGRTAHWAAYAGVGVTDTTQAGLGYTGEMVHERLARLLGEARIPFTTTATSSTVMGPQRADTLPDILDECVRTDMGLLYEHRGGYGYQSRAERYNQTPVLVLSRAGGDLGDPPEPTDDDDDLVNDVKATRPGGGWARHEATGAYAPAVVGRADEEIKVNPSTDGLLAALAQWWVHLRTVDELRWPVLSLADLVHRTTLIDAWLALALGSRVQLPDPPDELGDELVDVLVEGRTQTIGWREWKVSLLCVPASPWTVAVVEGAGGQTAPTFRPDTGGSKLTTGISTGATSMQVTTTGQVLWTTTATFPGDFPLDVDINGMKVTVSAITGASSPQTFTVSGVTEDAAANSPVQLWRPPKLAL</sequence>
<dbReference type="EMBL" id="BOPF01000046">
    <property type="protein sequence ID" value="GIJ51328.1"/>
    <property type="molecule type" value="Genomic_DNA"/>
</dbReference>